<comment type="similarity">
    <text evidence="3">Belongs to the glycosyltransferase 18 family.</text>
</comment>
<evidence type="ECO:0000256" key="10">
    <source>
        <dbReference type="ARBA" id="ARBA00023034"/>
    </source>
</evidence>
<comment type="subcellular location">
    <subcellularLocation>
        <location evidence="1">Golgi apparatus membrane</location>
        <topology evidence="1">Single-pass type II membrane protein</topology>
    </subcellularLocation>
</comment>
<evidence type="ECO:0000313" key="16">
    <source>
        <dbReference type="Proteomes" id="UP001476798"/>
    </source>
</evidence>
<keyword evidence="8" id="KW-0735">Signal-anchor</keyword>
<keyword evidence="5" id="KW-0328">Glycosyltransferase</keyword>
<evidence type="ECO:0000256" key="12">
    <source>
        <dbReference type="ARBA" id="ARBA00023180"/>
    </source>
</evidence>
<organism evidence="15 16">
    <name type="scientific">Goodea atripinnis</name>
    <dbReference type="NCBI Taxonomy" id="208336"/>
    <lineage>
        <taxon>Eukaryota</taxon>
        <taxon>Metazoa</taxon>
        <taxon>Chordata</taxon>
        <taxon>Craniata</taxon>
        <taxon>Vertebrata</taxon>
        <taxon>Euteleostomi</taxon>
        <taxon>Actinopterygii</taxon>
        <taxon>Neopterygii</taxon>
        <taxon>Teleostei</taxon>
        <taxon>Neoteleostei</taxon>
        <taxon>Acanthomorphata</taxon>
        <taxon>Ovalentaria</taxon>
        <taxon>Atherinomorphae</taxon>
        <taxon>Cyprinodontiformes</taxon>
        <taxon>Goodeidae</taxon>
        <taxon>Goodea</taxon>
    </lineage>
</organism>
<keyword evidence="10" id="KW-0333">Golgi apparatus</keyword>
<keyword evidence="6" id="KW-0808">Transferase</keyword>
<protein>
    <recommendedName>
        <fullName evidence="4">alpha-1,6-mannosyl-glycoprotein 6-beta-N-acetylglucosaminyltransferase</fullName>
        <ecNumber evidence="4">2.4.1.155</ecNumber>
    </recommendedName>
</protein>
<comment type="caution">
    <text evidence="15">The sequence shown here is derived from an EMBL/GenBank/DDBJ whole genome shotgun (WGS) entry which is preliminary data.</text>
</comment>
<keyword evidence="9" id="KW-1133">Transmembrane helix</keyword>
<evidence type="ECO:0000256" key="3">
    <source>
        <dbReference type="ARBA" id="ARBA00007477"/>
    </source>
</evidence>
<keyword evidence="11" id="KW-0472">Membrane</keyword>
<sequence length="131" mass="15024">KELQDAVTRKHFESVYQPLHNMTESCWIQERIKSMEEIWVEAGRSLLAKYNLAEQKAKQIFLHLGVLTKEADLKIVENAFSGGPLGDLVQWSDLIATLHVLSHNLHLSASRTFLGFRQVVVPLDTQKWKQT</sequence>
<reference evidence="15 16" key="1">
    <citation type="submission" date="2021-06" db="EMBL/GenBank/DDBJ databases">
        <authorList>
            <person name="Palmer J.M."/>
        </authorList>
    </citation>
    <scope>NUCLEOTIDE SEQUENCE [LARGE SCALE GENOMIC DNA]</scope>
    <source>
        <strain evidence="15 16">GA_2019</strain>
        <tissue evidence="15">Muscle</tissue>
    </source>
</reference>
<proteinExistence type="inferred from homology"/>
<evidence type="ECO:0000256" key="1">
    <source>
        <dbReference type="ARBA" id="ARBA00004323"/>
    </source>
</evidence>
<dbReference type="InterPro" id="IPR026116">
    <property type="entry name" value="GT18_cat"/>
</dbReference>
<evidence type="ECO:0000256" key="7">
    <source>
        <dbReference type="ARBA" id="ARBA00022692"/>
    </source>
</evidence>
<evidence type="ECO:0000256" key="5">
    <source>
        <dbReference type="ARBA" id="ARBA00022676"/>
    </source>
</evidence>
<evidence type="ECO:0000313" key="15">
    <source>
        <dbReference type="EMBL" id="MEQ2188452.1"/>
    </source>
</evidence>
<gene>
    <name evidence="15" type="ORF">GOODEAATRI_015183</name>
</gene>
<dbReference type="Proteomes" id="UP001476798">
    <property type="component" value="Unassembled WGS sequence"/>
</dbReference>
<feature type="domain" description="Glycosyltransferase family 18 catalytic" evidence="14">
    <location>
        <begin position="4"/>
        <end position="114"/>
    </location>
</feature>
<dbReference type="EC" id="2.4.1.155" evidence="4"/>
<name>A0ABV0PYX4_9TELE</name>
<evidence type="ECO:0000256" key="9">
    <source>
        <dbReference type="ARBA" id="ARBA00022989"/>
    </source>
</evidence>
<accession>A0ABV0PYX4</accession>
<evidence type="ECO:0000256" key="13">
    <source>
        <dbReference type="ARBA" id="ARBA00048243"/>
    </source>
</evidence>
<keyword evidence="12" id="KW-0325">Glycoprotein</keyword>
<dbReference type="PANTHER" id="PTHR15075">
    <property type="entry name" value="ALPHA-MANNOSIDE BETA-1,6-N-ACETYLGLUCOSAMINYLTRANSFERASE"/>
    <property type="match status" value="1"/>
</dbReference>
<dbReference type="EMBL" id="JAHRIO010091071">
    <property type="protein sequence ID" value="MEQ2188452.1"/>
    <property type="molecule type" value="Genomic_DNA"/>
</dbReference>
<evidence type="ECO:0000256" key="11">
    <source>
        <dbReference type="ARBA" id="ARBA00023136"/>
    </source>
</evidence>
<dbReference type="Pfam" id="PF15024">
    <property type="entry name" value="Glyco_transf_18"/>
    <property type="match status" value="1"/>
</dbReference>
<keyword evidence="7" id="KW-0812">Transmembrane</keyword>
<evidence type="ECO:0000256" key="8">
    <source>
        <dbReference type="ARBA" id="ARBA00022968"/>
    </source>
</evidence>
<evidence type="ECO:0000259" key="14">
    <source>
        <dbReference type="Pfam" id="PF15024"/>
    </source>
</evidence>
<feature type="non-terminal residue" evidence="15">
    <location>
        <position position="1"/>
    </location>
</feature>
<evidence type="ECO:0000256" key="6">
    <source>
        <dbReference type="ARBA" id="ARBA00022679"/>
    </source>
</evidence>
<comment type="pathway">
    <text evidence="2">Protein modification; protein glycosylation.</text>
</comment>
<comment type="catalytic activity">
    <reaction evidence="13">
        <text>N(4)-{beta-D-GlcNAc-(1-&gt;2)-[beta-D-GlcNAc-(1-&gt;4)]-alpha-D-Man-(1-&gt;3)-[beta-D-GlcNAc-(1-&gt;2)-alpha-D-Man-(1-&gt;6)]-beta-D-Man-(1-&gt;4)-beta-D-GlcNAc-(1-&gt;4)-beta-D-GlcNAc}-L-asparaginyl-[protein] + UDP-N-acetyl-alpha-D-glucosamine = N(4)-{beta-D-GlcNAc-(1-&gt;2)-[beta-D-GlcNAc-(1-&gt;4)]-alpha-D-Man-(1-&gt;3)-[beta-D-GlcNAc-(1-&gt;2)-[beta-D-GlcNAc-(1-&gt;6)]-alpha-D-Man-(1-&gt;6)]-beta-D-Man-(1-&gt;4)-beta-D-GlcNAc-(1-&gt;4)-beta-D-GlcNAc}-L-asparaginyl-[protein] + UDP + H(+)</text>
        <dbReference type="Rhea" id="RHEA:16921"/>
        <dbReference type="Rhea" id="RHEA-COMP:14374"/>
        <dbReference type="Rhea" id="RHEA-COMP:14377"/>
        <dbReference type="ChEBI" id="CHEBI:15378"/>
        <dbReference type="ChEBI" id="CHEBI:57705"/>
        <dbReference type="ChEBI" id="CHEBI:58223"/>
        <dbReference type="ChEBI" id="CHEBI:139507"/>
        <dbReference type="ChEBI" id="CHEBI:139510"/>
        <dbReference type="EC" id="2.4.1.155"/>
    </reaction>
</comment>
<dbReference type="PANTHER" id="PTHR15075:SF2">
    <property type="entry name" value="ALPHA-1,6-MANNOSYLGLYCOPROTEIN 6-BETA-N-ACETYLGLUCOSAMINYLTRANSFERASE"/>
    <property type="match status" value="1"/>
</dbReference>
<evidence type="ECO:0000256" key="2">
    <source>
        <dbReference type="ARBA" id="ARBA00004922"/>
    </source>
</evidence>
<dbReference type="InterPro" id="IPR052105">
    <property type="entry name" value="MGAT5_Glycosyltransferase"/>
</dbReference>
<keyword evidence="16" id="KW-1185">Reference proteome</keyword>
<evidence type="ECO:0000256" key="4">
    <source>
        <dbReference type="ARBA" id="ARBA00012671"/>
    </source>
</evidence>